<accession>A0A081C3R8</accession>
<dbReference type="HOGENOM" id="CLU_2931890_0_0_0"/>
<dbReference type="AlphaFoldDB" id="A0A081C3R8"/>
<name>A0A081C3R8_VECG1</name>
<gene>
    <name evidence="1" type="ORF">U27_06200</name>
</gene>
<sequence length="60" mass="7018">MDLFSQNMTLEQKIFHALFFAPTEDAVDEVFLQYPQIFQTDQNWYPLGGNESNFGVIENQ</sequence>
<reference evidence="1" key="1">
    <citation type="journal article" date="2015" name="PeerJ">
        <title>First genomic representation of candidate bacterial phylum KSB3 points to enhanced environmental sensing as a trigger of wastewater bulking.</title>
        <authorList>
            <person name="Sekiguchi Y."/>
            <person name="Ohashi A."/>
            <person name="Parks D.H."/>
            <person name="Yamauchi T."/>
            <person name="Tyson G.W."/>
            <person name="Hugenholtz P."/>
        </authorList>
    </citation>
    <scope>NUCLEOTIDE SEQUENCE [LARGE SCALE GENOMIC DNA]</scope>
</reference>
<evidence type="ECO:0000313" key="1">
    <source>
        <dbReference type="EMBL" id="GAK59223.1"/>
    </source>
</evidence>
<organism evidence="1">
    <name type="scientific">Vecturithrix granuli</name>
    <dbReference type="NCBI Taxonomy" id="1499967"/>
    <lineage>
        <taxon>Bacteria</taxon>
        <taxon>Candidatus Moduliflexota</taxon>
        <taxon>Candidatus Vecturitrichia</taxon>
        <taxon>Candidatus Vecturitrichales</taxon>
        <taxon>Candidatus Vecturitrichaceae</taxon>
        <taxon>Candidatus Vecturithrix</taxon>
    </lineage>
</organism>
<protein>
    <submittedName>
        <fullName evidence="1">Uncharacterized protein</fullName>
    </submittedName>
</protein>
<proteinExistence type="predicted"/>
<evidence type="ECO:0000313" key="2">
    <source>
        <dbReference type="Proteomes" id="UP000030661"/>
    </source>
</evidence>
<dbReference type="EMBL" id="DF820469">
    <property type="protein sequence ID" value="GAK59223.1"/>
    <property type="molecule type" value="Genomic_DNA"/>
</dbReference>
<dbReference type="Proteomes" id="UP000030661">
    <property type="component" value="Unassembled WGS sequence"/>
</dbReference>
<keyword evidence="2" id="KW-1185">Reference proteome</keyword>